<keyword evidence="3" id="KW-1185">Reference proteome</keyword>
<gene>
    <name evidence="2" type="ORF">GCM10011379_46930</name>
</gene>
<evidence type="ECO:0000313" key="3">
    <source>
        <dbReference type="Proteomes" id="UP000627292"/>
    </source>
</evidence>
<dbReference type="AlphaFoldDB" id="A0A917J3W2"/>
<feature type="compositionally biased region" description="Basic and acidic residues" evidence="1">
    <location>
        <begin position="43"/>
        <end position="70"/>
    </location>
</feature>
<comment type="caution">
    <text evidence="2">The sequence shown here is derived from an EMBL/GenBank/DDBJ whole genome shotgun (WGS) entry which is preliminary data.</text>
</comment>
<sequence length="111" mass="12544">MQVKSGKPRCIRGFFVPGKYTIKHFIMDNNKKPEAQETQIWLNDKDTLQTPDEAKKDKTTSVTGKQEKVTATEWSEEPTLGDKIEVSSENEDILTPVTQNTGTGRKDKESD</sequence>
<evidence type="ECO:0000256" key="1">
    <source>
        <dbReference type="SAM" id="MobiDB-lite"/>
    </source>
</evidence>
<protein>
    <submittedName>
        <fullName evidence="2">Uncharacterized protein</fullName>
    </submittedName>
</protein>
<organism evidence="2 3">
    <name type="scientific">Filimonas zeae</name>
    <dbReference type="NCBI Taxonomy" id="1737353"/>
    <lineage>
        <taxon>Bacteria</taxon>
        <taxon>Pseudomonadati</taxon>
        <taxon>Bacteroidota</taxon>
        <taxon>Chitinophagia</taxon>
        <taxon>Chitinophagales</taxon>
        <taxon>Chitinophagaceae</taxon>
        <taxon>Filimonas</taxon>
    </lineage>
</organism>
<feature type="region of interest" description="Disordered" evidence="1">
    <location>
        <begin position="36"/>
        <end position="111"/>
    </location>
</feature>
<name>A0A917J3W2_9BACT</name>
<dbReference type="EMBL" id="BMIB01000005">
    <property type="protein sequence ID" value="GGH78692.1"/>
    <property type="molecule type" value="Genomic_DNA"/>
</dbReference>
<reference evidence="2" key="1">
    <citation type="journal article" date="2014" name="Int. J. Syst. Evol. Microbiol.">
        <title>Complete genome sequence of Corynebacterium casei LMG S-19264T (=DSM 44701T), isolated from a smear-ripened cheese.</title>
        <authorList>
            <consortium name="US DOE Joint Genome Institute (JGI-PGF)"/>
            <person name="Walter F."/>
            <person name="Albersmeier A."/>
            <person name="Kalinowski J."/>
            <person name="Ruckert C."/>
        </authorList>
    </citation>
    <scope>NUCLEOTIDE SEQUENCE</scope>
    <source>
        <strain evidence="2">CGMCC 1.15290</strain>
    </source>
</reference>
<reference evidence="2" key="2">
    <citation type="submission" date="2020-09" db="EMBL/GenBank/DDBJ databases">
        <authorList>
            <person name="Sun Q."/>
            <person name="Zhou Y."/>
        </authorList>
    </citation>
    <scope>NUCLEOTIDE SEQUENCE</scope>
    <source>
        <strain evidence="2">CGMCC 1.15290</strain>
    </source>
</reference>
<proteinExistence type="predicted"/>
<dbReference type="Proteomes" id="UP000627292">
    <property type="component" value="Unassembled WGS sequence"/>
</dbReference>
<accession>A0A917J3W2</accession>
<evidence type="ECO:0000313" key="2">
    <source>
        <dbReference type="EMBL" id="GGH78692.1"/>
    </source>
</evidence>